<dbReference type="Proteomes" id="UP000005239">
    <property type="component" value="Unassembled WGS sequence"/>
</dbReference>
<keyword evidence="2" id="KW-1185">Reference proteome</keyword>
<evidence type="ECO:0000313" key="1">
    <source>
        <dbReference type="EnsemblMetazoa" id="PPA21525.1"/>
    </source>
</evidence>
<reference evidence="1" key="2">
    <citation type="submission" date="2022-06" db="UniProtKB">
        <authorList>
            <consortium name="EnsemblMetazoa"/>
        </authorList>
    </citation>
    <scope>IDENTIFICATION</scope>
    <source>
        <strain evidence="1">PS312</strain>
    </source>
</reference>
<protein>
    <submittedName>
        <fullName evidence="1">Uncharacterized protein</fullName>
    </submittedName>
</protein>
<dbReference type="EnsemblMetazoa" id="PPA21525.1">
    <property type="protein sequence ID" value="PPA21525.1"/>
    <property type="gene ID" value="WBGene00111079"/>
</dbReference>
<accession>A0A8R1YJ97</accession>
<dbReference type="AlphaFoldDB" id="A0A2A6C2D4"/>
<proteinExistence type="predicted"/>
<organism evidence="1 2">
    <name type="scientific">Pristionchus pacificus</name>
    <name type="common">Parasitic nematode worm</name>
    <dbReference type="NCBI Taxonomy" id="54126"/>
    <lineage>
        <taxon>Eukaryota</taxon>
        <taxon>Metazoa</taxon>
        <taxon>Ecdysozoa</taxon>
        <taxon>Nematoda</taxon>
        <taxon>Chromadorea</taxon>
        <taxon>Rhabditida</taxon>
        <taxon>Rhabditina</taxon>
        <taxon>Diplogasteromorpha</taxon>
        <taxon>Diplogasteroidea</taxon>
        <taxon>Neodiplogasteridae</taxon>
        <taxon>Pristionchus</taxon>
    </lineage>
</organism>
<name>A0A2A6C2D4_PRIPA</name>
<gene>
    <name evidence="1" type="primary">WBGene00111079</name>
</gene>
<evidence type="ECO:0000313" key="2">
    <source>
        <dbReference type="Proteomes" id="UP000005239"/>
    </source>
</evidence>
<accession>A0A2A6C2D4</accession>
<reference evidence="2" key="1">
    <citation type="journal article" date="2008" name="Nat. Genet.">
        <title>The Pristionchus pacificus genome provides a unique perspective on nematode lifestyle and parasitism.</title>
        <authorList>
            <person name="Dieterich C."/>
            <person name="Clifton S.W."/>
            <person name="Schuster L.N."/>
            <person name="Chinwalla A."/>
            <person name="Delehaunty K."/>
            <person name="Dinkelacker I."/>
            <person name="Fulton L."/>
            <person name="Fulton R."/>
            <person name="Godfrey J."/>
            <person name="Minx P."/>
            <person name="Mitreva M."/>
            <person name="Roeseler W."/>
            <person name="Tian H."/>
            <person name="Witte H."/>
            <person name="Yang S.P."/>
            <person name="Wilson R.K."/>
            <person name="Sommer R.J."/>
        </authorList>
    </citation>
    <scope>NUCLEOTIDE SEQUENCE [LARGE SCALE GENOMIC DNA]</scope>
    <source>
        <strain evidence="2">PS312</strain>
    </source>
</reference>
<sequence length="76" mass="8154">MNTRAFFVLCCLISVIAAQHIMPGSYSGAISNGRGGLGRYIRHLEHHDATSYYGNGNNGFGSYGIAPNYGTFGFFG</sequence>